<dbReference type="Pfam" id="PF00501">
    <property type="entry name" value="AMP-binding"/>
    <property type="match status" value="1"/>
</dbReference>
<accession>A0A1B1K8X2</accession>
<dbReference type="InterPro" id="IPR000873">
    <property type="entry name" value="AMP-dep_synth/lig_dom"/>
</dbReference>
<dbReference type="Gene3D" id="3.30.300.30">
    <property type="match status" value="1"/>
</dbReference>
<comment type="similarity">
    <text evidence="1">Belongs to the ATP-dependent AMP-binding enzyme family.</text>
</comment>
<evidence type="ECO:0000313" key="6">
    <source>
        <dbReference type="Proteomes" id="UP000186108"/>
    </source>
</evidence>
<dbReference type="EMBL" id="CP009111">
    <property type="protein sequence ID" value="ANS29016.1"/>
    <property type="molecule type" value="Genomic_DNA"/>
</dbReference>
<dbReference type="PANTHER" id="PTHR24096:SF149">
    <property type="entry name" value="AMP-BINDING DOMAIN-CONTAINING PROTEIN-RELATED"/>
    <property type="match status" value="1"/>
</dbReference>
<dbReference type="InterPro" id="IPR042099">
    <property type="entry name" value="ANL_N_sf"/>
</dbReference>
<reference evidence="5 6" key="1">
    <citation type="submission" date="2014-07" db="EMBL/GenBank/DDBJ databases">
        <authorList>
            <person name="Zhang J.E."/>
            <person name="Yang H."/>
            <person name="Guo J."/>
            <person name="Deng Z."/>
            <person name="Luo H."/>
            <person name="Luo M."/>
            <person name="Zhao B."/>
        </authorList>
    </citation>
    <scope>NUCLEOTIDE SEQUENCE [LARGE SCALE GENOMIC DNA]</scope>
    <source>
        <strain evidence="5 6">1CP</strain>
    </source>
</reference>
<dbReference type="SUPFAM" id="SSF56801">
    <property type="entry name" value="Acetyl-CoA synthetase-like"/>
    <property type="match status" value="1"/>
</dbReference>
<evidence type="ECO:0000256" key="1">
    <source>
        <dbReference type="ARBA" id="ARBA00006432"/>
    </source>
</evidence>
<dbReference type="InterPro" id="IPR045851">
    <property type="entry name" value="AMP-bd_C_sf"/>
</dbReference>
<sequence length="524" mass="57009">MDMNDYLADVRERQAIRRPPNTPGEVTYPVGEITIPEHIAHWAELTPDRIAISHEGKEMRYSDLDGIHRRVAGWLRDAGVRPGDRVGVHLGNGPEFVIAFLAVLRLGAVHVPINPMFRPGEFTAEINDSGARVVITTAASHDVVVNAWETIDIDHVVVIGAVQPAGLPVTSWKTVTAHEPHDGCETDLDALAALNYTGGTTGLPKGCMHTQRHMLYTAVTGTGGSGMHAGDDYVAVCFLPIFWIGGENLGILFPLVLGGTVVLMSRWNPTAVMEAIDRYRATTMVGNVENYLELLDHPDRHRYELSSLRDPQAVSFVGKLTPDLRHRWANEVGGGALRECAYGMTETHTMDVLPYGLADGDEDLLAEPIFCGLPVPGTDIAVVSFEDGKPLPLGEVGEIIVRSPAVMTGYWRNPEATSQQLVDGWLHTGDHGRLDDAGFLHYLGRTKEMIKVKGMSVFPAEVEVILGRHPDIYAVAVVAVEDPDTGQRPLAFVQRERGASIGRHTKLGAYADGDVQSAGRENAQ</sequence>
<organism evidence="5 6">
    <name type="scientific">Rhodococcus opacus</name>
    <name type="common">Nocardia opaca</name>
    <dbReference type="NCBI Taxonomy" id="37919"/>
    <lineage>
        <taxon>Bacteria</taxon>
        <taxon>Bacillati</taxon>
        <taxon>Actinomycetota</taxon>
        <taxon>Actinomycetes</taxon>
        <taxon>Mycobacteriales</taxon>
        <taxon>Nocardiaceae</taxon>
        <taxon>Rhodococcus</taxon>
    </lineage>
</organism>
<name>A0A1B1K8X2_RHOOP</name>
<gene>
    <name evidence="5" type="ORF">R1CP_21700</name>
</gene>
<proteinExistence type="inferred from homology"/>
<evidence type="ECO:0000259" key="4">
    <source>
        <dbReference type="Pfam" id="PF13193"/>
    </source>
</evidence>
<dbReference type="Proteomes" id="UP000186108">
    <property type="component" value="Chromosome"/>
</dbReference>
<feature type="domain" description="AMP-dependent synthetase/ligase" evidence="3">
    <location>
        <begin position="40"/>
        <end position="411"/>
    </location>
</feature>
<evidence type="ECO:0000313" key="5">
    <source>
        <dbReference type="EMBL" id="ANS29016.1"/>
    </source>
</evidence>
<keyword evidence="2 5" id="KW-0436">Ligase</keyword>
<feature type="domain" description="AMP-binding enzyme C-terminal" evidence="4">
    <location>
        <begin position="461"/>
        <end position="498"/>
    </location>
</feature>
<dbReference type="PATRIC" id="fig|37919.13.peg.4585"/>
<dbReference type="InterPro" id="IPR020845">
    <property type="entry name" value="AMP-binding_CS"/>
</dbReference>
<dbReference type="Gene3D" id="3.40.50.12780">
    <property type="entry name" value="N-terminal domain of ligase-like"/>
    <property type="match status" value="1"/>
</dbReference>
<evidence type="ECO:0000259" key="3">
    <source>
        <dbReference type="Pfam" id="PF00501"/>
    </source>
</evidence>
<dbReference type="RefSeq" id="WP_231137650.1">
    <property type="nucleotide sequence ID" value="NZ_CP009111.1"/>
</dbReference>
<protein>
    <submittedName>
        <fullName evidence="5">Dicarboxylate-CoA ligase PimA</fullName>
    </submittedName>
</protein>
<dbReference type="AlphaFoldDB" id="A0A1B1K8X2"/>
<dbReference type="PROSITE" id="PS00455">
    <property type="entry name" value="AMP_BINDING"/>
    <property type="match status" value="1"/>
</dbReference>
<dbReference type="PANTHER" id="PTHR24096">
    <property type="entry name" value="LONG-CHAIN-FATTY-ACID--COA LIGASE"/>
    <property type="match status" value="1"/>
</dbReference>
<dbReference type="Pfam" id="PF13193">
    <property type="entry name" value="AMP-binding_C"/>
    <property type="match status" value="1"/>
</dbReference>
<dbReference type="InterPro" id="IPR025110">
    <property type="entry name" value="AMP-bd_C"/>
</dbReference>
<dbReference type="GO" id="GO:0016405">
    <property type="term" value="F:CoA-ligase activity"/>
    <property type="evidence" value="ECO:0007669"/>
    <property type="project" value="TreeGrafter"/>
</dbReference>
<evidence type="ECO:0000256" key="2">
    <source>
        <dbReference type="ARBA" id="ARBA00022598"/>
    </source>
</evidence>